<keyword evidence="3" id="KW-1185">Reference proteome</keyword>
<feature type="transmembrane region" description="Helical" evidence="1">
    <location>
        <begin position="25"/>
        <end position="45"/>
    </location>
</feature>
<dbReference type="RefSeq" id="WP_133967477.1">
    <property type="nucleotide sequence ID" value="NZ_SORL01000008.1"/>
</dbReference>
<comment type="caution">
    <text evidence="2">The sequence shown here is derived from an EMBL/GenBank/DDBJ whole genome shotgun (WGS) entry which is preliminary data.</text>
</comment>
<accession>A0A4R8MB65</accession>
<dbReference type="Proteomes" id="UP000294824">
    <property type="component" value="Unassembled WGS sequence"/>
</dbReference>
<reference evidence="2 3" key="1">
    <citation type="submission" date="2019-03" db="EMBL/GenBank/DDBJ databases">
        <title>Genomic Encyclopedia of Type Strains, Phase III (KMG-III): the genomes of soil and plant-associated and newly described type strains.</title>
        <authorList>
            <person name="Whitman W."/>
        </authorList>
    </citation>
    <scope>NUCLEOTIDE SEQUENCE [LARGE SCALE GENOMIC DNA]</scope>
    <source>
        <strain evidence="2 3">CECT 8301</strain>
    </source>
</reference>
<organism evidence="2 3">
    <name type="scientific">Algibacter lectus</name>
    <dbReference type="NCBI Taxonomy" id="221126"/>
    <lineage>
        <taxon>Bacteria</taxon>
        <taxon>Pseudomonadati</taxon>
        <taxon>Bacteroidota</taxon>
        <taxon>Flavobacteriia</taxon>
        <taxon>Flavobacteriales</taxon>
        <taxon>Flavobacteriaceae</taxon>
        <taxon>Algibacter</taxon>
    </lineage>
</organism>
<dbReference type="EMBL" id="SORL01000008">
    <property type="protein sequence ID" value="TDY62228.1"/>
    <property type="molecule type" value="Genomic_DNA"/>
</dbReference>
<evidence type="ECO:0000313" key="2">
    <source>
        <dbReference type="EMBL" id="TDY62228.1"/>
    </source>
</evidence>
<feature type="transmembrane region" description="Helical" evidence="1">
    <location>
        <begin position="408"/>
        <end position="429"/>
    </location>
</feature>
<feature type="transmembrane region" description="Helical" evidence="1">
    <location>
        <begin position="177"/>
        <end position="199"/>
    </location>
</feature>
<evidence type="ECO:0000313" key="3">
    <source>
        <dbReference type="Proteomes" id="UP000294824"/>
    </source>
</evidence>
<protein>
    <submittedName>
        <fullName evidence="2">Uncharacterized protein</fullName>
    </submittedName>
</protein>
<proteinExistence type="predicted"/>
<dbReference type="AlphaFoldDB" id="A0A4R8MB65"/>
<name>A0A4R8MB65_9FLAO</name>
<feature type="transmembrane region" description="Helical" evidence="1">
    <location>
        <begin position="51"/>
        <end position="73"/>
    </location>
</feature>
<sequence length="456" mass="53290">MFNRRRLNDNEVKFIAKQVSSSKNLILSAFVVLAIVVAGLAVMFYAEFDEFNFGINLMFGILIILLYFLSWYIKGYSKHKVKPEVYRMRGVYNRIYIQHGKNGRYQDAFNEHFVKIPWHWRKYLKSIKEPIDFEYILRDDTVGISEGALMYVVSVNDELSLDYEIEHGLSKAKPISFINIVSLLLVLPVVLILCVGNGLSDALRVDELFKTEDNPVVINSVNDLAALTRADYVELKDVWVYQFKRPFDYSGNYAVISKAERDRIYYHPDANASYRYYFSPRMIKKPNRETYEKNLKESPLYNKGMFKNMNDELWKKGVDKAFDRALNEYQNRLAKAQRLENILEELKPREILLKLSDNCINVPEDQGYTIKKGLVEPITVFGFYNPKSERLISFEEQERRKEQLKGNLTPVFFSFIVLLMALLAIVKLIRNTLLKRKLVDAQLNINTGDPRLNKRN</sequence>
<keyword evidence="1" id="KW-0472">Membrane</keyword>
<gene>
    <name evidence="2" type="ORF">DFQ06_2051</name>
</gene>
<keyword evidence="1" id="KW-1133">Transmembrane helix</keyword>
<evidence type="ECO:0000256" key="1">
    <source>
        <dbReference type="SAM" id="Phobius"/>
    </source>
</evidence>
<keyword evidence="1" id="KW-0812">Transmembrane</keyword>